<evidence type="ECO:0000313" key="1">
    <source>
        <dbReference type="EMBL" id="MDQ0578113.1"/>
    </source>
</evidence>
<name>A0ABU0NH21_STRRH</name>
<reference evidence="1 2" key="1">
    <citation type="submission" date="2023-07" db="EMBL/GenBank/DDBJ databases">
        <title>Comparative genomics of wheat-associated soil bacteria to identify genetic determinants of phenazine resistance.</title>
        <authorList>
            <person name="Mouncey N."/>
        </authorList>
    </citation>
    <scope>NUCLEOTIDE SEQUENCE [LARGE SCALE GENOMIC DNA]</scope>
    <source>
        <strain evidence="1 2">B2I6</strain>
    </source>
</reference>
<proteinExistence type="predicted"/>
<keyword evidence="2" id="KW-1185">Reference proteome</keyword>
<evidence type="ECO:0000313" key="2">
    <source>
        <dbReference type="Proteomes" id="UP001230654"/>
    </source>
</evidence>
<sequence>MEGFLGVPGKVQPDLTWRLPDLRHAYLGGADRAS</sequence>
<accession>A0ABU0NH21</accession>
<dbReference type="Proteomes" id="UP001230654">
    <property type="component" value="Unassembled WGS sequence"/>
</dbReference>
<dbReference type="EMBL" id="JAUSWV010000001">
    <property type="protein sequence ID" value="MDQ0578113.1"/>
    <property type="molecule type" value="Genomic_DNA"/>
</dbReference>
<gene>
    <name evidence="1" type="ORF">QF030_000291</name>
</gene>
<organism evidence="1 2">
    <name type="scientific">Streptomyces rishiriensis</name>
    <dbReference type="NCBI Taxonomy" id="68264"/>
    <lineage>
        <taxon>Bacteria</taxon>
        <taxon>Bacillati</taxon>
        <taxon>Actinomycetota</taxon>
        <taxon>Actinomycetes</taxon>
        <taxon>Kitasatosporales</taxon>
        <taxon>Streptomycetaceae</taxon>
        <taxon>Streptomyces</taxon>
    </lineage>
</organism>
<protein>
    <submittedName>
        <fullName evidence="1">Uncharacterized protein</fullName>
    </submittedName>
</protein>
<comment type="caution">
    <text evidence="1">The sequence shown here is derived from an EMBL/GenBank/DDBJ whole genome shotgun (WGS) entry which is preliminary data.</text>
</comment>